<dbReference type="GO" id="GO:0000155">
    <property type="term" value="F:phosphorelay sensor kinase activity"/>
    <property type="evidence" value="ECO:0007669"/>
    <property type="project" value="InterPro"/>
</dbReference>
<accession>A0A919BPL5</accession>
<dbReference type="SUPFAM" id="SSF55874">
    <property type="entry name" value="ATPase domain of HSP90 chaperone/DNA topoisomerase II/histidine kinase"/>
    <property type="match status" value="1"/>
</dbReference>
<dbReference type="PRINTS" id="PR00344">
    <property type="entry name" value="BCTRLSENSOR"/>
</dbReference>
<feature type="transmembrane region" description="Helical" evidence="4">
    <location>
        <begin position="239"/>
        <end position="260"/>
    </location>
</feature>
<feature type="domain" description="Histidine kinase" evidence="5">
    <location>
        <begin position="319"/>
        <end position="551"/>
    </location>
</feature>
<dbReference type="InterPro" id="IPR036097">
    <property type="entry name" value="HisK_dim/P_sf"/>
</dbReference>
<dbReference type="EC" id="2.7.13.3" evidence="2"/>
<organism evidence="6 7">
    <name type="scientific">Thalassotalea marina</name>
    <dbReference type="NCBI Taxonomy" id="1673741"/>
    <lineage>
        <taxon>Bacteria</taxon>
        <taxon>Pseudomonadati</taxon>
        <taxon>Pseudomonadota</taxon>
        <taxon>Gammaproteobacteria</taxon>
        <taxon>Alteromonadales</taxon>
        <taxon>Colwelliaceae</taxon>
        <taxon>Thalassotalea</taxon>
    </lineage>
</organism>
<gene>
    <name evidence="6" type="ORF">GCM10017161_39360</name>
</gene>
<comment type="caution">
    <text evidence="6">The sequence shown here is derived from an EMBL/GenBank/DDBJ whole genome shotgun (WGS) entry which is preliminary data.</text>
</comment>
<dbReference type="PANTHER" id="PTHR43065">
    <property type="entry name" value="SENSOR HISTIDINE KINASE"/>
    <property type="match status" value="1"/>
</dbReference>
<reference evidence="6" key="1">
    <citation type="journal article" date="2014" name="Int. J. Syst. Evol. Microbiol.">
        <title>Complete genome sequence of Corynebacterium casei LMG S-19264T (=DSM 44701T), isolated from a smear-ripened cheese.</title>
        <authorList>
            <consortium name="US DOE Joint Genome Institute (JGI-PGF)"/>
            <person name="Walter F."/>
            <person name="Albersmeier A."/>
            <person name="Kalinowski J."/>
            <person name="Ruckert C."/>
        </authorList>
    </citation>
    <scope>NUCLEOTIDE SEQUENCE</scope>
    <source>
        <strain evidence="6">KCTC 42731</strain>
    </source>
</reference>
<dbReference type="SMART" id="SM00387">
    <property type="entry name" value="HATPase_c"/>
    <property type="match status" value="1"/>
</dbReference>
<keyword evidence="4" id="KW-1133">Transmembrane helix</keyword>
<name>A0A919BPL5_9GAMM</name>
<evidence type="ECO:0000313" key="7">
    <source>
        <dbReference type="Proteomes" id="UP000623842"/>
    </source>
</evidence>
<dbReference type="Proteomes" id="UP000623842">
    <property type="component" value="Unassembled WGS sequence"/>
</dbReference>
<keyword evidence="4" id="KW-0472">Membrane</keyword>
<evidence type="ECO:0000256" key="1">
    <source>
        <dbReference type="ARBA" id="ARBA00000085"/>
    </source>
</evidence>
<dbReference type="AlphaFoldDB" id="A0A919BPL5"/>
<dbReference type="Gene3D" id="3.30.565.10">
    <property type="entry name" value="Histidine kinase-like ATPase, C-terminal domain"/>
    <property type="match status" value="1"/>
</dbReference>
<dbReference type="InterPro" id="IPR005467">
    <property type="entry name" value="His_kinase_dom"/>
</dbReference>
<comment type="catalytic activity">
    <reaction evidence="1">
        <text>ATP + protein L-histidine = ADP + protein N-phospho-L-histidine.</text>
        <dbReference type="EC" id="2.7.13.3"/>
    </reaction>
</comment>
<dbReference type="Gene3D" id="1.10.287.130">
    <property type="match status" value="1"/>
</dbReference>
<dbReference type="InterPro" id="IPR036890">
    <property type="entry name" value="HATPase_C_sf"/>
</dbReference>
<evidence type="ECO:0000259" key="5">
    <source>
        <dbReference type="PROSITE" id="PS50109"/>
    </source>
</evidence>
<dbReference type="InterPro" id="IPR003594">
    <property type="entry name" value="HATPase_dom"/>
</dbReference>
<evidence type="ECO:0000313" key="6">
    <source>
        <dbReference type="EMBL" id="GHG05919.1"/>
    </source>
</evidence>
<dbReference type="PROSITE" id="PS50109">
    <property type="entry name" value="HIS_KIN"/>
    <property type="match status" value="1"/>
</dbReference>
<feature type="coiled-coil region" evidence="3">
    <location>
        <begin position="273"/>
        <end position="307"/>
    </location>
</feature>
<dbReference type="RefSeq" id="WP_189774262.1">
    <property type="nucleotide sequence ID" value="NZ_BNCK01000012.1"/>
</dbReference>
<dbReference type="Pfam" id="PF02518">
    <property type="entry name" value="HATPase_c"/>
    <property type="match status" value="1"/>
</dbReference>
<keyword evidence="4" id="KW-0812">Transmembrane</keyword>
<dbReference type="SUPFAM" id="SSF47384">
    <property type="entry name" value="Homodimeric domain of signal transducing histidine kinase"/>
    <property type="match status" value="1"/>
</dbReference>
<reference evidence="6" key="2">
    <citation type="submission" date="2020-09" db="EMBL/GenBank/DDBJ databases">
        <authorList>
            <person name="Sun Q."/>
            <person name="Kim S."/>
        </authorList>
    </citation>
    <scope>NUCLEOTIDE SEQUENCE</scope>
    <source>
        <strain evidence="6">KCTC 42731</strain>
    </source>
</reference>
<protein>
    <recommendedName>
        <fullName evidence="2">histidine kinase</fullName>
        <ecNumber evidence="2">2.7.13.3</ecNumber>
    </recommendedName>
</protein>
<proteinExistence type="predicted"/>
<keyword evidence="3" id="KW-0175">Coiled coil</keyword>
<feature type="transmembrane region" description="Helical" evidence="4">
    <location>
        <begin position="26"/>
        <end position="49"/>
    </location>
</feature>
<evidence type="ECO:0000256" key="4">
    <source>
        <dbReference type="SAM" id="Phobius"/>
    </source>
</evidence>
<dbReference type="EMBL" id="BNCK01000012">
    <property type="protein sequence ID" value="GHG05919.1"/>
    <property type="molecule type" value="Genomic_DNA"/>
</dbReference>
<evidence type="ECO:0000256" key="3">
    <source>
        <dbReference type="SAM" id="Coils"/>
    </source>
</evidence>
<dbReference type="InterPro" id="IPR004358">
    <property type="entry name" value="Sig_transdc_His_kin-like_C"/>
</dbReference>
<sequence>MAYSKAEEIYKIVESNSSNLLLRVKILFITIIALIFITGLSVYFVFTSLSQLEQTEKLRFQSLSLSNQVRQSSDQLTLMARAYASTGNEKYLRFFNQILAIRNGKAPRPANYDRVYWDFLMPQDAIESNLVTKPISLQVMLHQVGISEVELDNLSAAQAASDNLVNIEQEAFVIVAEGLQQTVPYRDTSHRLKALDLLYSEEYLQAKANIMSKVNHFMQLIEQRTSLATQKSKALNRSAVVTSSVCFVLLIFSVSLYAYFRDKYNHRLINQLYDLVDEQFQSLKDKNKTLEENAKAMKESFEHLVQSEKMACLGGLVAGVAHEVNTPLGIAVTASDFIATETENLDKQLQEETLSRSTLQNFLESSKESTRLLSKSLKRASELIRAFKQVSVDQSVSDVRKIELRAYVEDILMSVGHLFKGKDIVINNRIPQYLALNTDVGSVVQVFTHLINNSFVHGFDNGRLLGEIDLSAKQVGECIIITYQDNGQGMDANVKNKIFDPFFTTNRGNGCSGLGMSIVYNIITSKLGGSIECKSDFDEGTEFVITLDQVNAQ</sequence>
<dbReference type="PANTHER" id="PTHR43065:SF47">
    <property type="match status" value="1"/>
</dbReference>
<keyword evidence="7" id="KW-1185">Reference proteome</keyword>
<evidence type="ECO:0000256" key="2">
    <source>
        <dbReference type="ARBA" id="ARBA00012438"/>
    </source>
</evidence>